<feature type="compositionally biased region" description="Low complexity" evidence="1">
    <location>
        <begin position="707"/>
        <end position="723"/>
    </location>
</feature>
<dbReference type="PANTHER" id="PTHR48125:SF10">
    <property type="entry name" value="OS12G0136300 PROTEIN"/>
    <property type="match status" value="1"/>
</dbReference>
<reference evidence="3 4" key="1">
    <citation type="journal article" date="2017" name="BMC Genomics">
        <title>Whole-genome assembly of Babesia ovata and comparative genomics between closely related pathogens.</title>
        <authorList>
            <person name="Yamagishi J."/>
            <person name="Asada M."/>
            <person name="Hakimi H."/>
            <person name="Tanaka T.Q."/>
            <person name="Sugimoto C."/>
            <person name="Kawazu S."/>
        </authorList>
    </citation>
    <scope>NUCLEOTIDE SEQUENCE [LARGE SCALE GENOMIC DNA]</scope>
    <source>
        <strain evidence="3 4">Miyake</strain>
    </source>
</reference>
<feature type="transmembrane region" description="Helical" evidence="2">
    <location>
        <begin position="1530"/>
        <end position="1551"/>
    </location>
</feature>
<name>A0A2H6KIP0_9APIC</name>
<feature type="compositionally biased region" description="Basic and acidic residues" evidence="1">
    <location>
        <begin position="405"/>
        <end position="419"/>
    </location>
</feature>
<dbReference type="PANTHER" id="PTHR48125">
    <property type="entry name" value="LP07818P1"/>
    <property type="match status" value="1"/>
</dbReference>
<feature type="compositionally biased region" description="Polar residues" evidence="1">
    <location>
        <begin position="626"/>
        <end position="645"/>
    </location>
</feature>
<protein>
    <submittedName>
        <fullName evidence="3">Ribosome-binding protein 1</fullName>
    </submittedName>
</protein>
<feature type="compositionally biased region" description="Polar residues" evidence="1">
    <location>
        <begin position="501"/>
        <end position="601"/>
    </location>
</feature>
<feature type="compositionally biased region" description="Basic and acidic residues" evidence="1">
    <location>
        <begin position="770"/>
        <end position="809"/>
    </location>
</feature>
<keyword evidence="2" id="KW-1133">Transmembrane helix</keyword>
<keyword evidence="2" id="KW-0812">Transmembrane</keyword>
<feature type="region of interest" description="Disordered" evidence="1">
    <location>
        <begin position="405"/>
        <end position="865"/>
    </location>
</feature>
<feature type="compositionally biased region" description="Low complexity" evidence="1">
    <location>
        <begin position="455"/>
        <end position="464"/>
    </location>
</feature>
<evidence type="ECO:0000313" key="3">
    <source>
        <dbReference type="EMBL" id="GBE62849.1"/>
    </source>
</evidence>
<organism evidence="3 4">
    <name type="scientific">Babesia ovata</name>
    <dbReference type="NCBI Taxonomy" id="189622"/>
    <lineage>
        <taxon>Eukaryota</taxon>
        <taxon>Sar</taxon>
        <taxon>Alveolata</taxon>
        <taxon>Apicomplexa</taxon>
        <taxon>Aconoidasida</taxon>
        <taxon>Piroplasmida</taxon>
        <taxon>Babesiidae</taxon>
        <taxon>Babesia</taxon>
    </lineage>
</organism>
<accession>A0A2H6KIP0</accession>
<dbReference type="Proteomes" id="UP000236319">
    <property type="component" value="Unassembled WGS sequence"/>
</dbReference>
<gene>
    <name evidence="3" type="ORF">BOVATA_043420</name>
</gene>
<dbReference type="GeneID" id="39876619"/>
<comment type="caution">
    <text evidence="3">The sequence shown here is derived from an EMBL/GenBank/DDBJ whole genome shotgun (WGS) entry which is preliminary data.</text>
</comment>
<evidence type="ECO:0000256" key="2">
    <source>
        <dbReference type="SAM" id="Phobius"/>
    </source>
</evidence>
<dbReference type="VEuPathDB" id="PiroplasmaDB:BOVATA_043420"/>
<keyword evidence="2" id="KW-0472">Membrane</keyword>
<sequence length="1599" mass="177286">MTADKIQLRTLKDCLQFLQWLNGNKGVQEQLAYRLKRLLDGKYKTVDQPQIENALTTFLSSVSKFHAKLCTKPQPKYTGQKTAKNVLNVLLDCIPKLLSALYFLRYQVDPGFDALGGGKWKDEMVGWVEMYARIRQGTASMTGPVDKYLIAPSGDTTYGVMPGGFDASDLKSGHLSGYSPASKMVKDIQSILNKQDKVQNYFLDVYSTTVIPDSGAETPNVANALRLVEDFCRIFGGLKSDEEFKSHLYRKNRCIQWNELRDHCNKLKTSLGKIFSKDRFSFTGYARQDHFLKHQDIAKKMASWFQQHLGKVKENVTKIQNFSTVKFTKPKRGALKQVDITALQNYFINNFIRYGFTFYSNSYTTQNAPYELLQKEWDTAISELKSSGGGLQRLVDILNGEKCKAEEQERQQRQDKNQENVDDQDEEEDEEPEDEELLDSGKTVKIPKPKPPKPVVTKAEAAKPTASKVEGTSNQGKKSEGAQNQGKKAEGARNQGKKSEGAQNQGKKAEGAQNQGKKSEGAQNQGKKADGAQNQGKKAEGAQNQGKKTEGAQNQGKKSEGAQNQGKKAEGAQNQGKSLGTTTPLSPNQSNGQSADTSSGSPVVKSDAPPPSSGDTRAPGPAGSTGPVTPASSSTQDTSSNQGVKVQTPSQPPHQLPPGPPSPPPTPPQVPAITQRPNVSGPGPGSTVDQGIGQDAGKVVTQLISQPSDPSPSSVSTAPADTAPGGGGSGETNKNCSNGKPPVYLGFDSGTTKYCPRDGKTWDFTARRKMHDEWDEKVKEAEDERKRRREERLRQQKEAEERKKQKDIATQHPIIPAVQYNPPPPTYGVHQSRPQTLSSIRDDDVPVIDGFKSMPPDPRDTSLDGVGVYEFGQDVFSVRGVEVADVVQSPAPDSDMPSASPLDGEAVSDLEDDLLYKLQDQQERLFDAKQKEDNHFNKIQERILQEIHNKAAMEIDRYQKEAEAKVVDQKMLQTALLRGANVDISHPKRATDAKEDYIDVDVYVPKRRLPDIDLDFDLDFDDDSTYIRNDTVPPPPDPYIPKISFSLPPPEAEQYLPTTEKPKINTVVLQDNCPVPWLTQKTAHDSTDIPETELFPAEAPRTVKEMLTWIAGLQHKKHQETMKQCIEKAFKRGDNDPSDLRLLVNDSSITAKDVIDTIHLAAVFAASVLTAVAPEWKGNIALSATLKRKDPDQSKDSDCCALLCQLQDYVYACYHQLAFLRSQSSRVSQQGGWQDCQYGSDIKLPSPLQAFLIDAPDSKFKTHPFDPCNICRKSRVNMGFSKEDLPTKSQNGEYIFTILTPTCGGEDPLLRLASYLTCLTRRTPRTTGELVSFFHNFGNELHDAPSRLSPLGSALFSRHDDCPKWDRLKAADLHVIKDARGPAPHTFNSIHDQNHAKTLSALIPCAINSLNCPQHLSPITYRAYALYSSSFAHHYLSWTVYLADRLWESLLKLLYDLEGLQCHDFKPIQQCANALPLLYSHGFTPPGGASQSSLTCSEVVAKLEEVVSGEPIASLMTAMDAFLYRIRMPFLYTIIALWLTATLYIAHSLLYRMDVLRIRSHLTTTRASHLIDVKALLAGSRRMLSLYKDVDYFDDDFHS</sequence>
<feature type="compositionally biased region" description="Pro residues" evidence="1">
    <location>
        <begin position="650"/>
        <end position="670"/>
    </location>
</feature>
<feature type="compositionally biased region" description="Acidic residues" evidence="1">
    <location>
        <begin position="420"/>
        <end position="438"/>
    </location>
</feature>
<feature type="compositionally biased region" description="Polar residues" evidence="1">
    <location>
        <begin position="470"/>
        <end position="486"/>
    </location>
</feature>
<evidence type="ECO:0000256" key="1">
    <source>
        <dbReference type="SAM" id="MobiDB-lite"/>
    </source>
</evidence>
<evidence type="ECO:0000313" key="4">
    <source>
        <dbReference type="Proteomes" id="UP000236319"/>
    </source>
</evidence>
<dbReference type="OrthoDB" id="6410656at2759"/>
<dbReference type="EMBL" id="BDSA01000007">
    <property type="protein sequence ID" value="GBE62849.1"/>
    <property type="molecule type" value="Genomic_DNA"/>
</dbReference>
<dbReference type="RefSeq" id="XP_028869092.1">
    <property type="nucleotide sequence ID" value="XM_029013259.1"/>
</dbReference>
<keyword evidence="4" id="KW-1185">Reference proteome</keyword>
<proteinExistence type="predicted"/>